<evidence type="ECO:0000256" key="5">
    <source>
        <dbReference type="ARBA" id="ARBA00022692"/>
    </source>
</evidence>
<keyword evidence="7 13" id="KW-1133">Transmembrane helix</keyword>
<dbReference type="GO" id="GO:0005737">
    <property type="term" value="C:cytoplasm"/>
    <property type="evidence" value="ECO:0007669"/>
    <property type="project" value="TreeGrafter"/>
</dbReference>
<keyword evidence="9" id="KW-1015">Disulfide bond</keyword>
<organism evidence="14 15">
    <name type="scientific">Drosophila rubida</name>
    <dbReference type="NCBI Taxonomy" id="30044"/>
    <lineage>
        <taxon>Eukaryota</taxon>
        <taxon>Metazoa</taxon>
        <taxon>Ecdysozoa</taxon>
        <taxon>Arthropoda</taxon>
        <taxon>Hexapoda</taxon>
        <taxon>Insecta</taxon>
        <taxon>Pterygota</taxon>
        <taxon>Neoptera</taxon>
        <taxon>Endopterygota</taxon>
        <taxon>Diptera</taxon>
        <taxon>Brachycera</taxon>
        <taxon>Muscomorpha</taxon>
        <taxon>Ephydroidea</taxon>
        <taxon>Drosophilidae</taxon>
        <taxon>Drosophila</taxon>
    </lineage>
</organism>
<evidence type="ECO:0000256" key="8">
    <source>
        <dbReference type="ARBA" id="ARBA00023136"/>
    </source>
</evidence>
<keyword evidence="4" id="KW-0716">Sensory transduction</keyword>
<name>A0AAD4JYS3_9MUSC</name>
<gene>
    <name evidence="14" type="ORF">KR093_000808</name>
</gene>
<evidence type="ECO:0000256" key="1">
    <source>
        <dbReference type="ARBA" id="ARBA00004651"/>
    </source>
</evidence>
<dbReference type="Pfam" id="PF01130">
    <property type="entry name" value="CD36"/>
    <property type="match status" value="1"/>
</dbReference>
<evidence type="ECO:0000256" key="6">
    <source>
        <dbReference type="ARBA" id="ARBA00022725"/>
    </source>
</evidence>
<comment type="similarity">
    <text evidence="2">Belongs to the CD36 family.</text>
</comment>
<dbReference type="AlphaFoldDB" id="A0AAD4JYS3"/>
<dbReference type="PRINTS" id="PR01609">
    <property type="entry name" value="CD36FAMILY"/>
</dbReference>
<dbReference type="PANTHER" id="PTHR11923:SF69">
    <property type="entry name" value="SENSORY NEURON MEMBRANE PROTEIN 1"/>
    <property type="match status" value="1"/>
</dbReference>
<reference evidence="14" key="1">
    <citation type="journal article" date="2021" name="Mol. Ecol. Resour.">
        <title>Phylogenomic analyses of the genus Drosophila reveals genomic signals of climate adaptation.</title>
        <authorList>
            <person name="Li F."/>
            <person name="Rane R.V."/>
            <person name="Luria V."/>
            <person name="Xiong Z."/>
            <person name="Chen J."/>
            <person name="Li Z."/>
            <person name="Catullo R.A."/>
            <person name="Griffin P.C."/>
            <person name="Schiffer M."/>
            <person name="Pearce S."/>
            <person name="Lee S.F."/>
            <person name="McElroy K."/>
            <person name="Stocker A."/>
            <person name="Shirriffs J."/>
            <person name="Cockerell F."/>
            <person name="Coppin C."/>
            <person name="Sgro C.M."/>
            <person name="Karger A."/>
            <person name="Cain J.W."/>
            <person name="Weber J.A."/>
            <person name="Santpere G."/>
            <person name="Kirschner M.W."/>
            <person name="Hoffmann A.A."/>
            <person name="Oakeshott J.G."/>
            <person name="Zhang G."/>
        </authorList>
    </citation>
    <scope>NUCLEOTIDE SEQUENCE</scope>
    <source>
        <strain evidence="14">BGI-SZ-2011g</strain>
    </source>
</reference>
<evidence type="ECO:0000256" key="13">
    <source>
        <dbReference type="SAM" id="Phobius"/>
    </source>
</evidence>
<comment type="subcellular location">
    <subcellularLocation>
        <location evidence="1">Cell membrane</location>
        <topology evidence="1">Multi-pass membrane protein</topology>
    </subcellularLocation>
</comment>
<evidence type="ECO:0000256" key="3">
    <source>
        <dbReference type="ARBA" id="ARBA00022475"/>
    </source>
</evidence>
<feature type="transmembrane region" description="Helical" evidence="13">
    <location>
        <begin position="483"/>
        <end position="504"/>
    </location>
</feature>
<proteinExistence type="inferred from homology"/>
<evidence type="ECO:0000256" key="7">
    <source>
        <dbReference type="ARBA" id="ARBA00022989"/>
    </source>
</evidence>
<keyword evidence="3" id="KW-1003">Cell membrane</keyword>
<evidence type="ECO:0000256" key="11">
    <source>
        <dbReference type="ARBA" id="ARBA00023180"/>
    </source>
</evidence>
<protein>
    <recommendedName>
        <fullName evidence="12">Sensory neuron membrane protein 1</fullName>
    </recommendedName>
</protein>
<evidence type="ECO:0000256" key="10">
    <source>
        <dbReference type="ARBA" id="ARBA00023170"/>
    </source>
</evidence>
<keyword evidence="11" id="KW-0325">Glycoprotein</keyword>
<dbReference type="InterPro" id="IPR002159">
    <property type="entry name" value="CD36_fam"/>
</dbReference>
<keyword evidence="5 13" id="KW-0812">Transmembrane</keyword>
<evidence type="ECO:0000256" key="12">
    <source>
        <dbReference type="ARBA" id="ARBA00040646"/>
    </source>
</evidence>
<keyword evidence="10" id="KW-0675">Receptor</keyword>
<accession>A0AAD4JYS3</accession>
<keyword evidence="6" id="KW-0552">Olfaction</keyword>
<evidence type="ECO:0000313" key="15">
    <source>
        <dbReference type="Proteomes" id="UP001200034"/>
    </source>
</evidence>
<evidence type="ECO:0000313" key="14">
    <source>
        <dbReference type="EMBL" id="KAH8369750.1"/>
    </source>
</evidence>
<dbReference type="PANTHER" id="PTHR11923">
    <property type="entry name" value="SCAVENGER RECEPTOR CLASS B TYPE-1 SR-B1"/>
    <property type="match status" value="1"/>
</dbReference>
<sequence length="518" mass="57209">MYVKVVVVSFILLLLGALIGFLAFPMLFQELVLRSVNLKPDSETRQMWQKLPFPMIFKLYVFNVTNPLEIEAGGKPKVQQVGPLVFEEWKDKFDVVDIEEENAVSFNMRNTFILRPDLGLSGEQLITMPHPLLQFMAIGSLGQAEELQAAVGAGLQLIFKPSSAFVTATFMQLFFDGIDVDCSHEEPAAKAICQQFHDAAVPGAVPVNATHYKFSLMGAAIPLHLQGNHTNAGSFKVARSRSKGATVGRVLQFNGADQLQVWQETGNGSSCNQLRGTDGTIFAPYMRPQQGLWSFSAQLCRSLSPKWQGKTKYNELPAQRYELSFGAPRVGGILTTLASFTNCLLLQLEPDLSCYCSSYPDDCPADGTMDLVRCSGLPMVASLPHFYQAEPELVAQVQGLWPSKQEHASTLIFEQLSGTVLSVFNRLQFSLKVAPVPQVAVMSQLRNLTMPLFWIEESLQLDKTITAVLHKKIYRVLGLNNTFRWLAIGVGSLGCALSGIFLHLRRGDAKRVGASEEQ</sequence>
<comment type="caution">
    <text evidence="14">The sequence shown here is derived from an EMBL/GenBank/DDBJ whole genome shotgun (WGS) entry which is preliminary data.</text>
</comment>
<evidence type="ECO:0000256" key="2">
    <source>
        <dbReference type="ARBA" id="ARBA00010532"/>
    </source>
</evidence>
<evidence type="ECO:0000256" key="4">
    <source>
        <dbReference type="ARBA" id="ARBA00022606"/>
    </source>
</evidence>
<evidence type="ECO:0000256" key="9">
    <source>
        <dbReference type="ARBA" id="ARBA00023157"/>
    </source>
</evidence>
<keyword evidence="8 13" id="KW-0472">Membrane</keyword>
<dbReference type="Proteomes" id="UP001200034">
    <property type="component" value="Unassembled WGS sequence"/>
</dbReference>
<dbReference type="GO" id="GO:0007608">
    <property type="term" value="P:sensory perception of smell"/>
    <property type="evidence" value="ECO:0007669"/>
    <property type="project" value="UniProtKB-KW"/>
</dbReference>
<dbReference type="EMBL" id="JAJJHW010002585">
    <property type="protein sequence ID" value="KAH8369750.1"/>
    <property type="molecule type" value="Genomic_DNA"/>
</dbReference>
<keyword evidence="15" id="KW-1185">Reference proteome</keyword>
<dbReference type="GO" id="GO:0005044">
    <property type="term" value="F:scavenger receptor activity"/>
    <property type="evidence" value="ECO:0007669"/>
    <property type="project" value="TreeGrafter"/>
</dbReference>
<dbReference type="GO" id="GO:0005886">
    <property type="term" value="C:plasma membrane"/>
    <property type="evidence" value="ECO:0007669"/>
    <property type="project" value="UniProtKB-SubCell"/>
</dbReference>